<organism evidence="1 2">
    <name type="scientific">Enterobacter cloacae</name>
    <dbReference type="NCBI Taxonomy" id="550"/>
    <lineage>
        <taxon>Bacteria</taxon>
        <taxon>Pseudomonadati</taxon>
        <taxon>Pseudomonadota</taxon>
        <taxon>Gammaproteobacteria</taxon>
        <taxon>Enterobacterales</taxon>
        <taxon>Enterobacteriaceae</taxon>
        <taxon>Enterobacter</taxon>
        <taxon>Enterobacter cloacae complex</taxon>
    </lineage>
</organism>
<name>A0A377LXV4_ENTCL</name>
<evidence type="ECO:0000313" key="1">
    <source>
        <dbReference type="EMBL" id="STQ10140.1"/>
    </source>
</evidence>
<dbReference type="AlphaFoldDB" id="A0A377LXV4"/>
<sequence length="159" mass="17663">MLCCWAVWCGCSCICRLRSCRRKTGGCSSLRCSSRADQRSKQTLKVVQKVEQYFFTKEKDNVVSVFSTVGSGPGGNGAERCAYVCAPERLGRTRYENGHLVCHYRTRDQSLLPYQRGSCFCQQPTGHQRSRQFCGFDMELQDHAGAGHTGADGGARTNC</sequence>
<dbReference type="Proteomes" id="UP000255106">
    <property type="component" value="Unassembled WGS sequence"/>
</dbReference>
<dbReference type="EMBL" id="UGJB01000004">
    <property type="protein sequence ID" value="STQ10140.1"/>
    <property type="molecule type" value="Genomic_DNA"/>
</dbReference>
<gene>
    <name evidence="1" type="ORF">NCTC10005_02878</name>
</gene>
<accession>A0A377LXV4</accession>
<evidence type="ECO:0000313" key="2">
    <source>
        <dbReference type="Proteomes" id="UP000255106"/>
    </source>
</evidence>
<reference evidence="1 2" key="1">
    <citation type="submission" date="2018-06" db="EMBL/GenBank/DDBJ databases">
        <authorList>
            <consortium name="Pathogen Informatics"/>
            <person name="Doyle S."/>
        </authorList>
    </citation>
    <scope>NUCLEOTIDE SEQUENCE [LARGE SCALE GENOMIC DNA]</scope>
    <source>
        <strain evidence="1 2">NCTC10005</strain>
    </source>
</reference>
<proteinExistence type="predicted"/>
<protein>
    <submittedName>
        <fullName evidence="1">Aminoglycoside/multidrug efflux system</fullName>
    </submittedName>
</protein>